<evidence type="ECO:0000313" key="1">
    <source>
        <dbReference type="Proteomes" id="UP000095287"/>
    </source>
</evidence>
<organism evidence="1 2">
    <name type="scientific">Steinernema glaseri</name>
    <dbReference type="NCBI Taxonomy" id="37863"/>
    <lineage>
        <taxon>Eukaryota</taxon>
        <taxon>Metazoa</taxon>
        <taxon>Ecdysozoa</taxon>
        <taxon>Nematoda</taxon>
        <taxon>Chromadorea</taxon>
        <taxon>Rhabditida</taxon>
        <taxon>Tylenchina</taxon>
        <taxon>Panagrolaimomorpha</taxon>
        <taxon>Strongyloidoidea</taxon>
        <taxon>Steinernematidae</taxon>
        <taxon>Steinernema</taxon>
    </lineage>
</organism>
<name>A0A1I7ZAN8_9BILA</name>
<dbReference type="Proteomes" id="UP000095287">
    <property type="component" value="Unplaced"/>
</dbReference>
<keyword evidence="1" id="KW-1185">Reference proteome</keyword>
<proteinExistence type="predicted"/>
<accession>A0A1I7ZAN8</accession>
<reference evidence="2" key="1">
    <citation type="submission" date="2016-11" db="UniProtKB">
        <authorList>
            <consortium name="WormBaseParasite"/>
        </authorList>
    </citation>
    <scope>IDENTIFICATION</scope>
</reference>
<evidence type="ECO:0000313" key="2">
    <source>
        <dbReference type="WBParaSite" id="L893_g24534.t1"/>
    </source>
</evidence>
<protein>
    <submittedName>
        <fullName evidence="2">Secreted protein</fullName>
    </submittedName>
</protein>
<dbReference type="AlphaFoldDB" id="A0A1I7ZAN8"/>
<sequence>MSHQPEKDELFAGAVASRSISWIFLQLPPFRCCTKLQFVTKVQFMCANPFITLRGVVVVLVDLSVGRRARTLRDAKNVASMSDRNRRRHSAVIMPIERAFLLRNSERYASRNYL</sequence>
<dbReference type="WBParaSite" id="L893_g24534.t1">
    <property type="protein sequence ID" value="L893_g24534.t1"/>
    <property type="gene ID" value="L893_g24534"/>
</dbReference>